<dbReference type="PANTHER" id="PTHR31901:SF9">
    <property type="entry name" value="GH3 DOMAIN-CONTAINING PROTEIN"/>
    <property type="match status" value="1"/>
</dbReference>
<gene>
    <name evidence="3" type="ORF">NG895_08250</name>
</gene>
<name>A0A9X2F951_9BACT</name>
<dbReference type="EMBL" id="JAMXLR010000026">
    <property type="protein sequence ID" value="MCO6043897.1"/>
    <property type="molecule type" value="Genomic_DNA"/>
</dbReference>
<evidence type="ECO:0000259" key="1">
    <source>
        <dbReference type="Pfam" id="PF23571"/>
    </source>
</evidence>
<dbReference type="AlphaFoldDB" id="A0A9X2F951"/>
<dbReference type="Pfam" id="PF03321">
    <property type="entry name" value="GH3"/>
    <property type="match status" value="1"/>
</dbReference>
<dbReference type="Proteomes" id="UP001155241">
    <property type="component" value="Unassembled WGS sequence"/>
</dbReference>
<evidence type="ECO:0000313" key="3">
    <source>
        <dbReference type="EMBL" id="MCO6043897.1"/>
    </source>
</evidence>
<organism evidence="3 4">
    <name type="scientific">Aeoliella straminimaris</name>
    <dbReference type="NCBI Taxonomy" id="2954799"/>
    <lineage>
        <taxon>Bacteria</taxon>
        <taxon>Pseudomonadati</taxon>
        <taxon>Planctomycetota</taxon>
        <taxon>Planctomycetia</taxon>
        <taxon>Pirellulales</taxon>
        <taxon>Lacipirellulaceae</taxon>
        <taxon>Aeoliella</taxon>
    </lineage>
</organism>
<evidence type="ECO:0000259" key="2">
    <source>
        <dbReference type="Pfam" id="PF23572"/>
    </source>
</evidence>
<keyword evidence="4" id="KW-1185">Reference proteome</keyword>
<dbReference type="InterPro" id="IPR055378">
    <property type="entry name" value="GH3_C"/>
</dbReference>
<dbReference type="InterPro" id="IPR004993">
    <property type="entry name" value="GH3"/>
</dbReference>
<comment type="caution">
    <text evidence="3">The sequence shown here is derived from an EMBL/GenBank/DDBJ whole genome shotgun (WGS) entry which is preliminary data.</text>
</comment>
<sequence>MQAPIREAILRYKCSQVNRFVAGAQQGRATQLELLLEKVGRAASSDFGKRYGFSSVHDVASFRRQLPITGYEDYRSFIEQVMQGNIEAMFAPKTRVLMFAMTSGTTSEPKRLPVTDRFYNEYRKSWQLWGTGVYRDHQDLLKRQSLQLSSDWQLESTPSGAPVGNISGLAATSRPFYMKRIFALPSCVIKIRDFAAKHYTSLRLGMASDNVGMLITANPSTLVELARRADNEAEALIRDVHDGGISDDYDVPSEIIYALRNRLRPNPKRARQLQTMLDDRGALYPRDYWPHLSVIATWTGGSVGVYLPQLEEFYGNVTIRDHGISASEGRMSIPLADGTPDGLLDYARHYFEFIPAEEHGSHDPTVLEAHELQEGRDYFILLTTSGGLYRYDIHDVVRCTGFVGEMPMLRFLNKGRHFSSITGEKLSEHQVVVAVTKSFEELNLPPCTFTLAPTMGAKPRYELLLESPAHLQKAVNLAQRVQHNLAAVNEEYSDKCRSGRIEAIVIREIPAGTWATLRALRSRARGNFEEFKQPLLVGDVDFINKLPLPAQTITSARAAS</sequence>
<evidence type="ECO:0000313" key="4">
    <source>
        <dbReference type="Proteomes" id="UP001155241"/>
    </source>
</evidence>
<dbReference type="GO" id="GO:0005737">
    <property type="term" value="C:cytoplasm"/>
    <property type="evidence" value="ECO:0007669"/>
    <property type="project" value="TreeGrafter"/>
</dbReference>
<dbReference type="Pfam" id="PF23571">
    <property type="entry name" value="GH3_M"/>
    <property type="match status" value="1"/>
</dbReference>
<reference evidence="3" key="1">
    <citation type="submission" date="2022-06" db="EMBL/GenBank/DDBJ databases">
        <title>Aeoliella straminimaris, a novel planctomycete from sediments.</title>
        <authorList>
            <person name="Vitorino I.R."/>
            <person name="Lage O.M."/>
        </authorList>
    </citation>
    <scope>NUCLEOTIDE SEQUENCE</scope>
    <source>
        <strain evidence="3">ICT_H6.2</strain>
    </source>
</reference>
<dbReference type="RefSeq" id="WP_252851999.1">
    <property type="nucleotide sequence ID" value="NZ_JAMXLR010000026.1"/>
</dbReference>
<dbReference type="PANTHER" id="PTHR31901">
    <property type="entry name" value="GH3 DOMAIN-CONTAINING PROTEIN"/>
    <property type="match status" value="1"/>
</dbReference>
<accession>A0A9X2F951</accession>
<protein>
    <submittedName>
        <fullName evidence="3">GH3 auxin-responsive promoter family protein</fullName>
    </submittedName>
</protein>
<dbReference type="InterPro" id="IPR055377">
    <property type="entry name" value="GH3_M"/>
</dbReference>
<proteinExistence type="predicted"/>
<dbReference type="GO" id="GO:0016881">
    <property type="term" value="F:acid-amino acid ligase activity"/>
    <property type="evidence" value="ECO:0007669"/>
    <property type="project" value="TreeGrafter"/>
</dbReference>
<feature type="domain" description="GH3 C-terminal" evidence="2">
    <location>
        <begin position="430"/>
        <end position="538"/>
    </location>
</feature>
<feature type="domain" description="GH3 middle" evidence="1">
    <location>
        <begin position="347"/>
        <end position="414"/>
    </location>
</feature>
<dbReference type="Pfam" id="PF23572">
    <property type="entry name" value="GH3_C"/>
    <property type="match status" value="1"/>
</dbReference>